<dbReference type="KEGG" id="mbn:Mboo_1183"/>
<name>A7I7J0_METB6</name>
<keyword evidence="2" id="KW-1185">Reference proteome</keyword>
<accession>A7I7J0</accession>
<dbReference type="eggNOG" id="arCOG03906">
    <property type="taxonomic scope" value="Archaea"/>
</dbReference>
<dbReference type="Proteomes" id="UP000002408">
    <property type="component" value="Chromosome"/>
</dbReference>
<protein>
    <submittedName>
        <fullName evidence="1">Uncharacterized protein</fullName>
    </submittedName>
</protein>
<evidence type="ECO:0000313" key="2">
    <source>
        <dbReference type="Proteomes" id="UP000002408"/>
    </source>
</evidence>
<sequence precursor="true">MSVKKGWAWLSIRPGYICGGLLLFFCVVLAAGCLSSFSGPGNASLSPSSSMVSVSPVSQASGQCPQETAAGNVTNASEIIFDPTPGHVFGDTFTFSGTTNLAAGETLSLKILSTEFTPCAKGTGPSDLVSACSGGYFDTVIIQPGNCGVNTWTWMVDTSQHGFQPNHQYILTASGRSGQVQNSTLFEILNSTEK</sequence>
<dbReference type="PROSITE" id="PS51257">
    <property type="entry name" value="PROKAR_LIPOPROTEIN"/>
    <property type="match status" value="1"/>
</dbReference>
<reference evidence="2" key="1">
    <citation type="journal article" date="2015" name="Microbiology">
        <title>Genome of Methanoregula boonei 6A8 reveals adaptations to oligotrophic peatland environments.</title>
        <authorList>
            <person name="Braeuer S."/>
            <person name="Cadillo-Quiroz H."/>
            <person name="Kyrpides N."/>
            <person name="Woyke T."/>
            <person name="Goodwin L."/>
            <person name="Detter C."/>
            <person name="Podell S."/>
            <person name="Yavitt J.B."/>
            <person name="Zinder S.H."/>
        </authorList>
    </citation>
    <scope>NUCLEOTIDE SEQUENCE [LARGE SCALE GENOMIC DNA]</scope>
    <source>
        <strain evidence="2">DSM 21154 / JCM 14090 / 6A8</strain>
    </source>
</reference>
<dbReference type="AlphaFoldDB" id="A7I7J0"/>
<evidence type="ECO:0000313" key="1">
    <source>
        <dbReference type="EMBL" id="ABS55701.1"/>
    </source>
</evidence>
<dbReference type="EMBL" id="CP000780">
    <property type="protein sequence ID" value="ABS55701.1"/>
    <property type="molecule type" value="Genomic_DNA"/>
</dbReference>
<proteinExistence type="predicted"/>
<dbReference type="STRING" id="456442.Mboo_1183"/>
<organism evidence="1 2">
    <name type="scientific">Methanoregula boonei (strain DSM 21154 / JCM 14090 / 6A8)</name>
    <dbReference type="NCBI Taxonomy" id="456442"/>
    <lineage>
        <taxon>Archaea</taxon>
        <taxon>Methanobacteriati</taxon>
        <taxon>Methanobacteriota</taxon>
        <taxon>Stenosarchaea group</taxon>
        <taxon>Methanomicrobia</taxon>
        <taxon>Methanomicrobiales</taxon>
        <taxon>Methanoregulaceae</taxon>
        <taxon>Methanoregula</taxon>
    </lineage>
</organism>
<dbReference type="HOGENOM" id="CLU_1399736_0_0_2"/>
<gene>
    <name evidence="1" type="ordered locus">Mboo_1183</name>
</gene>